<dbReference type="PANTHER" id="PTHR43777:SF1">
    <property type="entry name" value="MOLYBDENUM COFACTOR CYTIDYLYLTRANSFERASE"/>
    <property type="match status" value="1"/>
</dbReference>
<name>A0A1H3H9B5_9BACT</name>
<dbReference type="SUPFAM" id="SSF53448">
    <property type="entry name" value="Nucleotide-diphospho-sugar transferases"/>
    <property type="match status" value="1"/>
</dbReference>
<gene>
    <name evidence="2" type="ORF">SAMN03080603_01825</name>
</gene>
<keyword evidence="2" id="KW-0548">Nucleotidyltransferase</keyword>
<reference evidence="3" key="1">
    <citation type="submission" date="2016-10" db="EMBL/GenBank/DDBJ databases">
        <authorList>
            <person name="Varghese N."/>
            <person name="Submissions S."/>
        </authorList>
    </citation>
    <scope>NUCLEOTIDE SEQUENCE [LARGE SCALE GENOMIC DNA]</scope>
    <source>
        <strain evidence="3">DSM 13490</strain>
    </source>
</reference>
<dbReference type="RefSeq" id="WP_091462318.1">
    <property type="nucleotide sequence ID" value="NZ_FNPD01000013.1"/>
</dbReference>
<keyword evidence="3" id="KW-1185">Reference proteome</keyword>
<organism evidence="2 3">
    <name type="scientific">Acetomicrobium thermoterrenum DSM 13490</name>
    <dbReference type="NCBI Taxonomy" id="1120987"/>
    <lineage>
        <taxon>Bacteria</taxon>
        <taxon>Thermotogati</taxon>
        <taxon>Synergistota</taxon>
        <taxon>Synergistia</taxon>
        <taxon>Synergistales</taxon>
        <taxon>Acetomicrobiaceae</taxon>
        <taxon>Acetomicrobium</taxon>
    </lineage>
</organism>
<evidence type="ECO:0000259" key="1">
    <source>
        <dbReference type="Pfam" id="PF12804"/>
    </source>
</evidence>
<dbReference type="InterPro" id="IPR029044">
    <property type="entry name" value="Nucleotide-diphossugar_trans"/>
</dbReference>
<dbReference type="EMBL" id="FNPD01000013">
    <property type="protein sequence ID" value="SDY12017.1"/>
    <property type="molecule type" value="Genomic_DNA"/>
</dbReference>
<dbReference type="CDD" id="cd04182">
    <property type="entry name" value="GT_2_like_f"/>
    <property type="match status" value="1"/>
</dbReference>
<sequence length="206" mass="22942">MIKAILLAAGEGRRLGYEKMSRPILGKPIIFWTLDLIRASGFDPKDIVVVIGYDGDKLKKELSKYGVRLNIVENPDYRKEMFSSIKTGILSLSKDIENVLIALGDQPLVKPATIKAILSERHPLKVVQPVFNGKRSHPILIPKPIVETIHSASLDHTLKDLMPPPEERILVPVDDEGVCIDIDTFEDLKLAESILKIRHQEADAGP</sequence>
<feature type="domain" description="MobA-like NTP transferase" evidence="1">
    <location>
        <begin position="4"/>
        <end position="162"/>
    </location>
</feature>
<evidence type="ECO:0000313" key="2">
    <source>
        <dbReference type="EMBL" id="SDY12017.1"/>
    </source>
</evidence>
<evidence type="ECO:0000313" key="3">
    <source>
        <dbReference type="Proteomes" id="UP000199266"/>
    </source>
</evidence>
<dbReference type="Gene3D" id="3.90.550.10">
    <property type="entry name" value="Spore Coat Polysaccharide Biosynthesis Protein SpsA, Chain A"/>
    <property type="match status" value="1"/>
</dbReference>
<dbReference type="InterPro" id="IPR025877">
    <property type="entry name" value="MobA-like_NTP_Trfase"/>
</dbReference>
<keyword evidence="2" id="KW-0808">Transferase</keyword>
<protein>
    <submittedName>
        <fullName evidence="2">Molybdenum cofactor cytidylyltransferase</fullName>
    </submittedName>
</protein>
<dbReference type="AlphaFoldDB" id="A0A1H3H9B5"/>
<dbReference type="Pfam" id="PF12804">
    <property type="entry name" value="NTP_transf_3"/>
    <property type="match status" value="1"/>
</dbReference>
<proteinExistence type="predicted"/>
<dbReference type="PANTHER" id="PTHR43777">
    <property type="entry name" value="MOLYBDENUM COFACTOR CYTIDYLYLTRANSFERASE"/>
    <property type="match status" value="1"/>
</dbReference>
<accession>A0A1H3H9B5</accession>
<dbReference type="GO" id="GO:0016779">
    <property type="term" value="F:nucleotidyltransferase activity"/>
    <property type="evidence" value="ECO:0007669"/>
    <property type="project" value="UniProtKB-KW"/>
</dbReference>
<dbReference type="Proteomes" id="UP000199266">
    <property type="component" value="Unassembled WGS sequence"/>
</dbReference>